<proteinExistence type="predicted"/>
<evidence type="ECO:0000313" key="2">
    <source>
        <dbReference type="EnsemblPlants" id="AES86493"/>
    </source>
</evidence>
<reference evidence="1 3" key="2">
    <citation type="journal article" date="2014" name="BMC Genomics">
        <title>An improved genome release (version Mt4.0) for the model legume Medicago truncatula.</title>
        <authorList>
            <person name="Tang H."/>
            <person name="Krishnakumar V."/>
            <person name="Bidwell S."/>
            <person name="Rosen B."/>
            <person name="Chan A."/>
            <person name="Zhou S."/>
            <person name="Gentzbittel L."/>
            <person name="Childs K.L."/>
            <person name="Yandell M."/>
            <person name="Gundlach H."/>
            <person name="Mayer K.F."/>
            <person name="Schwartz D.C."/>
            <person name="Town C.D."/>
        </authorList>
    </citation>
    <scope>GENOME REANNOTATION</scope>
    <source>
        <strain evidence="2 3">cv. Jemalong A17</strain>
    </source>
</reference>
<protein>
    <submittedName>
        <fullName evidence="1 2">Uncharacterized protein</fullName>
    </submittedName>
</protein>
<reference evidence="1 3" key="1">
    <citation type="journal article" date="2011" name="Nature">
        <title>The Medicago genome provides insight into the evolution of rhizobial symbioses.</title>
        <authorList>
            <person name="Young N.D."/>
            <person name="Debelle F."/>
            <person name="Oldroyd G.E."/>
            <person name="Geurts R."/>
            <person name="Cannon S.B."/>
            <person name="Udvardi M.K."/>
            <person name="Benedito V.A."/>
            <person name="Mayer K.F."/>
            <person name="Gouzy J."/>
            <person name="Schoof H."/>
            <person name="Van de Peer Y."/>
            <person name="Proost S."/>
            <person name="Cook D.R."/>
            <person name="Meyers B.C."/>
            <person name="Spannagl M."/>
            <person name="Cheung F."/>
            <person name="De Mita S."/>
            <person name="Krishnakumar V."/>
            <person name="Gundlach H."/>
            <person name="Zhou S."/>
            <person name="Mudge J."/>
            <person name="Bharti A.K."/>
            <person name="Murray J.D."/>
            <person name="Naoumkina M.A."/>
            <person name="Rosen B."/>
            <person name="Silverstein K.A."/>
            <person name="Tang H."/>
            <person name="Rombauts S."/>
            <person name="Zhao P.X."/>
            <person name="Zhou P."/>
            <person name="Barbe V."/>
            <person name="Bardou P."/>
            <person name="Bechner M."/>
            <person name="Bellec A."/>
            <person name="Berger A."/>
            <person name="Berges H."/>
            <person name="Bidwell S."/>
            <person name="Bisseling T."/>
            <person name="Choisne N."/>
            <person name="Couloux A."/>
            <person name="Denny R."/>
            <person name="Deshpande S."/>
            <person name="Dai X."/>
            <person name="Doyle J.J."/>
            <person name="Dudez A.M."/>
            <person name="Farmer A.D."/>
            <person name="Fouteau S."/>
            <person name="Franken C."/>
            <person name="Gibelin C."/>
            <person name="Gish J."/>
            <person name="Goldstein S."/>
            <person name="Gonzalez A.J."/>
            <person name="Green P.J."/>
            <person name="Hallab A."/>
            <person name="Hartog M."/>
            <person name="Hua A."/>
            <person name="Humphray S.J."/>
            <person name="Jeong D.H."/>
            <person name="Jing Y."/>
            <person name="Jocker A."/>
            <person name="Kenton S.M."/>
            <person name="Kim D.J."/>
            <person name="Klee K."/>
            <person name="Lai H."/>
            <person name="Lang C."/>
            <person name="Lin S."/>
            <person name="Macmil S.L."/>
            <person name="Magdelenat G."/>
            <person name="Matthews L."/>
            <person name="McCorrison J."/>
            <person name="Monaghan E.L."/>
            <person name="Mun J.H."/>
            <person name="Najar F.Z."/>
            <person name="Nicholson C."/>
            <person name="Noirot C."/>
            <person name="O'Bleness M."/>
            <person name="Paule C.R."/>
            <person name="Poulain J."/>
            <person name="Prion F."/>
            <person name="Qin B."/>
            <person name="Qu C."/>
            <person name="Retzel E.F."/>
            <person name="Riddle C."/>
            <person name="Sallet E."/>
            <person name="Samain S."/>
            <person name="Samson N."/>
            <person name="Sanders I."/>
            <person name="Saurat O."/>
            <person name="Scarpelli C."/>
            <person name="Schiex T."/>
            <person name="Segurens B."/>
            <person name="Severin A.J."/>
            <person name="Sherrier D.J."/>
            <person name="Shi R."/>
            <person name="Sims S."/>
            <person name="Singer S.R."/>
            <person name="Sinharoy S."/>
            <person name="Sterck L."/>
            <person name="Viollet A."/>
            <person name="Wang B.B."/>
            <person name="Wang K."/>
            <person name="Wang M."/>
            <person name="Wang X."/>
            <person name="Warfsmann J."/>
            <person name="Weissenbach J."/>
            <person name="White D.D."/>
            <person name="White J.D."/>
            <person name="Wiley G.B."/>
            <person name="Wincker P."/>
            <person name="Xing Y."/>
            <person name="Yang L."/>
            <person name="Yao Z."/>
            <person name="Ying F."/>
            <person name="Zhai J."/>
            <person name="Zhou L."/>
            <person name="Zuber A."/>
            <person name="Denarie J."/>
            <person name="Dixon R.A."/>
            <person name="May G.D."/>
            <person name="Schwartz D.C."/>
            <person name="Rogers J."/>
            <person name="Quetier F."/>
            <person name="Town C.D."/>
            <person name="Roe B.A."/>
        </authorList>
    </citation>
    <scope>NUCLEOTIDE SEQUENCE [LARGE SCALE GENOMIC DNA]</scope>
    <source>
        <strain evidence="1">A17</strain>
        <strain evidence="2 3">cv. Jemalong A17</strain>
    </source>
</reference>
<organism evidence="1 3">
    <name type="scientific">Medicago truncatula</name>
    <name type="common">Barrel medic</name>
    <name type="synonym">Medicago tribuloides</name>
    <dbReference type="NCBI Taxonomy" id="3880"/>
    <lineage>
        <taxon>Eukaryota</taxon>
        <taxon>Viridiplantae</taxon>
        <taxon>Streptophyta</taxon>
        <taxon>Embryophyta</taxon>
        <taxon>Tracheophyta</taxon>
        <taxon>Spermatophyta</taxon>
        <taxon>Magnoliopsida</taxon>
        <taxon>eudicotyledons</taxon>
        <taxon>Gunneridae</taxon>
        <taxon>Pentapetalae</taxon>
        <taxon>rosids</taxon>
        <taxon>fabids</taxon>
        <taxon>Fabales</taxon>
        <taxon>Fabaceae</taxon>
        <taxon>Papilionoideae</taxon>
        <taxon>50 kb inversion clade</taxon>
        <taxon>NPAAA clade</taxon>
        <taxon>Hologalegina</taxon>
        <taxon>IRL clade</taxon>
        <taxon>Trifolieae</taxon>
        <taxon>Medicago</taxon>
    </lineage>
</organism>
<dbReference type="PaxDb" id="3880-AES86493"/>
<dbReference type="Proteomes" id="UP000002051">
    <property type="component" value="Chromosome 4"/>
</dbReference>
<dbReference type="EMBL" id="CM001220">
    <property type="protein sequence ID" value="AES86493.1"/>
    <property type="molecule type" value="Genomic_DNA"/>
</dbReference>
<dbReference type="HOGENOM" id="CLU_3071700_0_0_1"/>
<dbReference type="EnsemblPlants" id="AES86493">
    <property type="protein sequence ID" value="AES86493"/>
    <property type="gene ID" value="MTR_4g009070"/>
</dbReference>
<reference evidence="2" key="3">
    <citation type="submission" date="2015-04" db="UniProtKB">
        <authorList>
            <consortium name="EnsemblPlants"/>
        </authorList>
    </citation>
    <scope>IDENTIFICATION</scope>
    <source>
        <strain evidence="2">cv. Jemalong A17</strain>
    </source>
</reference>
<evidence type="ECO:0000313" key="1">
    <source>
        <dbReference type="EMBL" id="AES86493.1"/>
    </source>
</evidence>
<evidence type="ECO:0000313" key="3">
    <source>
        <dbReference type="Proteomes" id="UP000002051"/>
    </source>
</evidence>
<sequence length="53" mass="5667">MGKGPKVVAHEGTGTGMGISYKCGYGDGHYSTLPIGYPLSSLKADLDIWYMWG</sequence>
<accession>G7JFN4</accession>
<name>G7JFN4_MEDTR</name>
<keyword evidence="3" id="KW-1185">Reference proteome</keyword>
<gene>
    <name evidence="1" type="ordered locus">MTR_4g009070</name>
</gene>
<dbReference type="AlphaFoldDB" id="G7JFN4"/>